<evidence type="ECO:0000256" key="1">
    <source>
        <dbReference type="ARBA" id="ARBA00022723"/>
    </source>
</evidence>
<dbReference type="EMBL" id="HBHP01018069">
    <property type="protein sequence ID" value="CAD9766532.1"/>
    <property type="molecule type" value="Transcribed_RNA"/>
</dbReference>
<dbReference type="PROSITE" id="PS50222">
    <property type="entry name" value="EF_HAND_2"/>
    <property type="match status" value="3"/>
</dbReference>
<keyword evidence="3" id="KW-0106">Calcium</keyword>
<dbReference type="AlphaFoldDB" id="A0A7S2XBI8"/>
<dbReference type="Pfam" id="PF13499">
    <property type="entry name" value="EF-hand_7"/>
    <property type="match status" value="1"/>
</dbReference>
<dbReference type="GO" id="GO:0005509">
    <property type="term" value="F:calcium ion binding"/>
    <property type="evidence" value="ECO:0007669"/>
    <property type="project" value="InterPro"/>
</dbReference>
<dbReference type="InterPro" id="IPR018247">
    <property type="entry name" value="EF_Hand_1_Ca_BS"/>
</dbReference>
<feature type="region of interest" description="Disordered" evidence="4">
    <location>
        <begin position="252"/>
        <end position="272"/>
    </location>
</feature>
<evidence type="ECO:0000256" key="4">
    <source>
        <dbReference type="SAM" id="MobiDB-lite"/>
    </source>
</evidence>
<dbReference type="InterPro" id="IPR002048">
    <property type="entry name" value="EF_hand_dom"/>
</dbReference>
<dbReference type="PROSITE" id="PS00018">
    <property type="entry name" value="EF_HAND_1"/>
    <property type="match status" value="2"/>
</dbReference>
<accession>A0A7S2XBI8</accession>
<organism evidence="6">
    <name type="scientific">Lotharella oceanica</name>
    <dbReference type="NCBI Taxonomy" id="641309"/>
    <lineage>
        <taxon>Eukaryota</taxon>
        <taxon>Sar</taxon>
        <taxon>Rhizaria</taxon>
        <taxon>Cercozoa</taxon>
        <taxon>Chlorarachniophyceae</taxon>
        <taxon>Lotharella</taxon>
    </lineage>
</organism>
<evidence type="ECO:0000256" key="2">
    <source>
        <dbReference type="ARBA" id="ARBA00022737"/>
    </source>
</evidence>
<evidence type="ECO:0000259" key="5">
    <source>
        <dbReference type="PROSITE" id="PS50222"/>
    </source>
</evidence>
<feature type="domain" description="EF-hand" evidence="5">
    <location>
        <begin position="178"/>
        <end position="213"/>
    </location>
</feature>
<dbReference type="Gene3D" id="1.10.238.10">
    <property type="entry name" value="EF-hand"/>
    <property type="match status" value="2"/>
</dbReference>
<dbReference type="PANTHER" id="PTHR34524">
    <property type="entry name" value="CALCYPHOSIN"/>
    <property type="match status" value="1"/>
</dbReference>
<protein>
    <recommendedName>
        <fullName evidence="5">EF-hand domain-containing protein</fullName>
    </recommendedName>
</protein>
<gene>
    <name evidence="6" type="ORF">LSP00402_LOCUS11212</name>
</gene>
<reference evidence="6" key="1">
    <citation type="submission" date="2021-01" db="EMBL/GenBank/DDBJ databases">
        <authorList>
            <person name="Corre E."/>
            <person name="Pelletier E."/>
            <person name="Niang G."/>
            <person name="Scheremetjew M."/>
            <person name="Finn R."/>
            <person name="Kale V."/>
            <person name="Holt S."/>
            <person name="Cochrane G."/>
            <person name="Meng A."/>
            <person name="Brown T."/>
            <person name="Cohen L."/>
        </authorList>
    </citation>
    <scope>NUCLEOTIDE SEQUENCE</scope>
    <source>
        <strain evidence="6">CCMP622</strain>
    </source>
</reference>
<evidence type="ECO:0000313" key="6">
    <source>
        <dbReference type="EMBL" id="CAD9766532.1"/>
    </source>
</evidence>
<evidence type="ECO:0000256" key="3">
    <source>
        <dbReference type="ARBA" id="ARBA00022837"/>
    </source>
</evidence>
<dbReference type="SUPFAM" id="SSF47473">
    <property type="entry name" value="EF-hand"/>
    <property type="match status" value="1"/>
</dbReference>
<sequence>MGAICGRETRNGRELKYVPASKLEEKLQKVIKDLHATYEEKQTTKALFTKIQLNFPKYKVAFDSVRSLYDKLDANNDGGMDLQEFVIALKQMGADLKEEDAKQIFEGVDINHDKSLSFKEFLVCMAIGYIIETIPSFPDREKFHEAFESAIKLFMSYDKHTMGVVEDKEMEGYVKELGGETVIHERMKELDPDSDGFVTFIEFLYAFQDWVGVEDEEDDVKVAISYPVFVPAFFHIRSAQESVDVQVSSKAAEKKTTQKKHHKKTASNVHFN</sequence>
<keyword evidence="2" id="KW-0677">Repeat</keyword>
<feature type="domain" description="EF-hand" evidence="5">
    <location>
        <begin position="96"/>
        <end position="131"/>
    </location>
</feature>
<dbReference type="CDD" id="cd00051">
    <property type="entry name" value="EFh"/>
    <property type="match status" value="1"/>
</dbReference>
<dbReference type="InterPro" id="IPR051581">
    <property type="entry name" value="Ca-bind"/>
</dbReference>
<dbReference type="InterPro" id="IPR011992">
    <property type="entry name" value="EF-hand-dom_pair"/>
</dbReference>
<feature type="domain" description="EF-hand" evidence="5">
    <location>
        <begin position="60"/>
        <end position="95"/>
    </location>
</feature>
<name>A0A7S2XBI8_9EUKA</name>
<dbReference type="SMART" id="SM00054">
    <property type="entry name" value="EFh"/>
    <property type="match status" value="3"/>
</dbReference>
<keyword evidence="1" id="KW-0479">Metal-binding</keyword>
<proteinExistence type="predicted"/>